<dbReference type="EMBL" id="JBBWWR010000006">
    <property type="protein sequence ID" value="KAK8965023.1"/>
    <property type="molecule type" value="Genomic_DNA"/>
</dbReference>
<dbReference type="InterPro" id="IPR017930">
    <property type="entry name" value="Myb_dom"/>
</dbReference>
<keyword evidence="3" id="KW-0539">Nucleus</keyword>
<dbReference type="InterPro" id="IPR015495">
    <property type="entry name" value="Myb_TF_plants"/>
</dbReference>
<organism evidence="6 7">
    <name type="scientific">Platanthera guangdongensis</name>
    <dbReference type="NCBI Taxonomy" id="2320717"/>
    <lineage>
        <taxon>Eukaryota</taxon>
        <taxon>Viridiplantae</taxon>
        <taxon>Streptophyta</taxon>
        <taxon>Embryophyta</taxon>
        <taxon>Tracheophyta</taxon>
        <taxon>Spermatophyta</taxon>
        <taxon>Magnoliopsida</taxon>
        <taxon>Liliopsida</taxon>
        <taxon>Asparagales</taxon>
        <taxon>Orchidaceae</taxon>
        <taxon>Orchidoideae</taxon>
        <taxon>Orchideae</taxon>
        <taxon>Orchidinae</taxon>
        <taxon>Platanthera</taxon>
    </lineage>
</organism>
<proteinExistence type="predicted"/>
<dbReference type="CDD" id="cd00167">
    <property type="entry name" value="SANT"/>
    <property type="match status" value="1"/>
</dbReference>
<feature type="domain" description="Myb-like" evidence="4">
    <location>
        <begin position="64"/>
        <end position="88"/>
    </location>
</feature>
<keyword evidence="7" id="KW-1185">Reference proteome</keyword>
<evidence type="ECO:0000256" key="1">
    <source>
        <dbReference type="ARBA" id="ARBA00004123"/>
    </source>
</evidence>
<keyword evidence="2" id="KW-0238">DNA-binding</keyword>
<dbReference type="PROSITE" id="PS50090">
    <property type="entry name" value="MYB_LIKE"/>
    <property type="match status" value="1"/>
</dbReference>
<dbReference type="InterPro" id="IPR009057">
    <property type="entry name" value="Homeodomain-like_sf"/>
</dbReference>
<dbReference type="InterPro" id="IPR001005">
    <property type="entry name" value="SANT/Myb"/>
</dbReference>
<dbReference type="Gene3D" id="1.10.10.60">
    <property type="entry name" value="Homeodomain-like"/>
    <property type="match status" value="1"/>
</dbReference>
<accession>A0ABR2MLG9</accession>
<sequence length="130" mass="14585">MPSRLPVFLLPRSGEAAAHGVLSTAAEVVNLIDMEFSVLQLCSCQPLSPAIDHLRPLSPVIGLQWSLIAAQLPGRTENEIKNHWNWHLSRRIHIFRRPDGDETFIFDLGKIPDGRKRRSGHTSRASMKSN</sequence>
<gene>
    <name evidence="6" type="primary">P</name>
    <name evidence="6" type="ORF">KSP40_PGU013030</name>
</gene>
<dbReference type="PANTHER" id="PTHR47999">
    <property type="entry name" value="TRANSCRIPTION FACTOR MYB8-RELATED-RELATED"/>
    <property type="match status" value="1"/>
</dbReference>
<evidence type="ECO:0000259" key="5">
    <source>
        <dbReference type="PROSITE" id="PS51294"/>
    </source>
</evidence>
<reference evidence="6 7" key="1">
    <citation type="journal article" date="2022" name="Nat. Plants">
        <title>Genomes of leafy and leafless Platanthera orchids illuminate the evolution of mycoheterotrophy.</title>
        <authorList>
            <person name="Li M.H."/>
            <person name="Liu K.W."/>
            <person name="Li Z."/>
            <person name="Lu H.C."/>
            <person name="Ye Q.L."/>
            <person name="Zhang D."/>
            <person name="Wang J.Y."/>
            <person name="Li Y.F."/>
            <person name="Zhong Z.M."/>
            <person name="Liu X."/>
            <person name="Yu X."/>
            <person name="Liu D.K."/>
            <person name="Tu X.D."/>
            <person name="Liu B."/>
            <person name="Hao Y."/>
            <person name="Liao X.Y."/>
            <person name="Jiang Y.T."/>
            <person name="Sun W.H."/>
            <person name="Chen J."/>
            <person name="Chen Y.Q."/>
            <person name="Ai Y."/>
            <person name="Zhai J.W."/>
            <person name="Wu S.S."/>
            <person name="Zhou Z."/>
            <person name="Hsiao Y.Y."/>
            <person name="Wu W.L."/>
            <person name="Chen Y.Y."/>
            <person name="Lin Y.F."/>
            <person name="Hsu J.L."/>
            <person name="Li C.Y."/>
            <person name="Wang Z.W."/>
            <person name="Zhao X."/>
            <person name="Zhong W.Y."/>
            <person name="Ma X.K."/>
            <person name="Ma L."/>
            <person name="Huang J."/>
            <person name="Chen G.Z."/>
            <person name="Huang M.Z."/>
            <person name="Huang L."/>
            <person name="Peng D.H."/>
            <person name="Luo Y.B."/>
            <person name="Zou S.Q."/>
            <person name="Chen S.P."/>
            <person name="Lan S."/>
            <person name="Tsai W.C."/>
            <person name="Van de Peer Y."/>
            <person name="Liu Z.J."/>
        </authorList>
    </citation>
    <scope>NUCLEOTIDE SEQUENCE [LARGE SCALE GENOMIC DNA]</scope>
    <source>
        <strain evidence="6">Lor288</strain>
    </source>
</reference>
<dbReference type="PANTHER" id="PTHR47999:SF6">
    <property type="entry name" value="MYB-RELATED PROTEIN P"/>
    <property type="match status" value="1"/>
</dbReference>
<evidence type="ECO:0000259" key="4">
    <source>
        <dbReference type="PROSITE" id="PS50090"/>
    </source>
</evidence>
<evidence type="ECO:0000256" key="3">
    <source>
        <dbReference type="ARBA" id="ARBA00023242"/>
    </source>
</evidence>
<dbReference type="PROSITE" id="PS51294">
    <property type="entry name" value="HTH_MYB"/>
    <property type="match status" value="1"/>
</dbReference>
<feature type="domain" description="HTH myb-type" evidence="5">
    <location>
        <begin position="64"/>
        <end position="92"/>
    </location>
</feature>
<dbReference type="Pfam" id="PF00249">
    <property type="entry name" value="Myb_DNA-binding"/>
    <property type="match status" value="1"/>
</dbReference>
<dbReference type="Proteomes" id="UP001412067">
    <property type="component" value="Unassembled WGS sequence"/>
</dbReference>
<evidence type="ECO:0000313" key="7">
    <source>
        <dbReference type="Proteomes" id="UP001412067"/>
    </source>
</evidence>
<name>A0ABR2MLG9_9ASPA</name>
<dbReference type="SUPFAM" id="SSF46689">
    <property type="entry name" value="Homeodomain-like"/>
    <property type="match status" value="1"/>
</dbReference>
<comment type="subcellular location">
    <subcellularLocation>
        <location evidence="1">Nucleus</location>
    </subcellularLocation>
</comment>
<evidence type="ECO:0000313" key="6">
    <source>
        <dbReference type="EMBL" id="KAK8965023.1"/>
    </source>
</evidence>
<comment type="caution">
    <text evidence="6">The sequence shown here is derived from an EMBL/GenBank/DDBJ whole genome shotgun (WGS) entry which is preliminary data.</text>
</comment>
<protein>
    <submittedName>
        <fullName evidence="6">Myb-related protein P</fullName>
    </submittedName>
</protein>
<evidence type="ECO:0000256" key="2">
    <source>
        <dbReference type="ARBA" id="ARBA00023125"/>
    </source>
</evidence>